<evidence type="ECO:0000313" key="3">
    <source>
        <dbReference type="EMBL" id="TDQ54977.1"/>
    </source>
</evidence>
<feature type="compositionally biased region" description="Low complexity" evidence="1">
    <location>
        <begin position="268"/>
        <end position="283"/>
    </location>
</feature>
<keyword evidence="2" id="KW-1133">Transmembrane helix</keyword>
<gene>
    <name evidence="3" type="ORF">EV190_101297</name>
</gene>
<dbReference type="EMBL" id="SNYN01000001">
    <property type="protein sequence ID" value="TDQ54977.1"/>
    <property type="molecule type" value="Genomic_DNA"/>
</dbReference>
<organism evidence="3 4">
    <name type="scientific">Actinorugispora endophytica</name>
    <dbReference type="NCBI Taxonomy" id="1605990"/>
    <lineage>
        <taxon>Bacteria</taxon>
        <taxon>Bacillati</taxon>
        <taxon>Actinomycetota</taxon>
        <taxon>Actinomycetes</taxon>
        <taxon>Streptosporangiales</taxon>
        <taxon>Nocardiopsidaceae</taxon>
        <taxon>Actinorugispora</taxon>
    </lineage>
</organism>
<protein>
    <submittedName>
        <fullName evidence="3">Uncharacterized protein</fullName>
    </submittedName>
</protein>
<sequence>MTKGCDQLNLGHVVVSEGLFMVSTDRKRRGVPVRAVRRSANPLLARLLTLGGLTVAGWLLAGVGTAFADDAFPTEPRAETSAVAEELERIAEDTADLSRVGGVLDESPRDAGDLVSETVETGGRIGAYTESSLVGEEKPLAEGVPGGLARPAGEIADGLRGTVWNTPGLRRTPDPDAAAPLGPPPAPTATERSSAGEDGGDAVARAGHEVPSRRSAHLPGVPDGLFLRSAGAPANADRSPAGDAAHAGDPSEAPAAPSGKPWRPGADSAGTVSPSSAPSPTAGYLAHRVETPRLVAGGAALSGGPAPAARDAADDPSFSPD</sequence>
<evidence type="ECO:0000256" key="2">
    <source>
        <dbReference type="SAM" id="Phobius"/>
    </source>
</evidence>
<accession>A0A4R6VDA9</accession>
<keyword evidence="4" id="KW-1185">Reference proteome</keyword>
<proteinExistence type="predicted"/>
<dbReference type="AlphaFoldDB" id="A0A4R6VDA9"/>
<comment type="caution">
    <text evidence="3">The sequence shown here is derived from an EMBL/GenBank/DDBJ whole genome shotgun (WGS) entry which is preliminary data.</text>
</comment>
<keyword evidence="2" id="KW-0472">Membrane</keyword>
<keyword evidence="2" id="KW-0812">Transmembrane</keyword>
<feature type="transmembrane region" description="Helical" evidence="2">
    <location>
        <begin position="43"/>
        <end position="67"/>
    </location>
</feature>
<name>A0A4R6VDA9_9ACTN</name>
<dbReference type="Proteomes" id="UP000295281">
    <property type="component" value="Unassembled WGS sequence"/>
</dbReference>
<reference evidence="3 4" key="1">
    <citation type="submission" date="2019-03" db="EMBL/GenBank/DDBJ databases">
        <title>Genomic Encyclopedia of Type Strains, Phase IV (KMG-IV): sequencing the most valuable type-strain genomes for metagenomic binning, comparative biology and taxonomic classification.</title>
        <authorList>
            <person name="Goeker M."/>
        </authorList>
    </citation>
    <scope>NUCLEOTIDE SEQUENCE [LARGE SCALE GENOMIC DNA]</scope>
    <source>
        <strain evidence="3 4">DSM 46770</strain>
    </source>
</reference>
<evidence type="ECO:0000256" key="1">
    <source>
        <dbReference type="SAM" id="MobiDB-lite"/>
    </source>
</evidence>
<feature type="compositionally biased region" description="Low complexity" evidence="1">
    <location>
        <begin position="296"/>
        <end position="321"/>
    </location>
</feature>
<evidence type="ECO:0000313" key="4">
    <source>
        <dbReference type="Proteomes" id="UP000295281"/>
    </source>
</evidence>
<feature type="region of interest" description="Disordered" evidence="1">
    <location>
        <begin position="159"/>
        <end position="321"/>
    </location>
</feature>